<sequence length="504" mass="57169">MSSMSPNLTLSLTTRIPTVSKQTLPTMSRPQPMHRASPIDSQKYHNVDAPLAMNIISDSQHNTVSFIDEDDDIDQSDSTYASLDANEDSSLISLTSTNTQATEASTESLPSVVDQSADALKFIVSPTTTNMNTLRTFLETQPSSSLSITYGGEEVSLYHAPSKTTRAFEVKMIEGTGPWIRQTSSQATHHTWCYVPCPIIVLMENENDDEEPFDIWLLHCPESKTIDQSDETDGILEHFLTLNDLKLLKEAIWIGRLKDLQDSSDIILHKALNWNRLKGYEEIASKRNAKINRMREFARKLVQHVELTGAELKFNIRINFNMAPDLIEFWDMESTETERPPRKGHPQDAHPYCRLVKFPTVVKHPNGHWYSLHCPDCGGNTECGQQEHHVYDKNNAMHNKEGGTTAAYMGGMKALQEHMHYVHSRTQPGDWDWHEWVMNMALKKFVPPTVKSIDKVRSLRSGRKDQSDLLVRRQKLKLPRVVGFTDALVFKNAALSFTSEEGDF</sequence>
<evidence type="ECO:0000313" key="3">
    <source>
        <dbReference type="Proteomes" id="UP000799302"/>
    </source>
</evidence>
<feature type="compositionally biased region" description="Polar residues" evidence="1">
    <location>
        <begin position="1"/>
        <end position="29"/>
    </location>
</feature>
<dbReference type="EMBL" id="MU004231">
    <property type="protein sequence ID" value="KAF2673749.1"/>
    <property type="molecule type" value="Genomic_DNA"/>
</dbReference>
<dbReference type="AlphaFoldDB" id="A0A6A6UNA2"/>
<proteinExistence type="predicted"/>
<organism evidence="2 3">
    <name type="scientific">Microthyrium microscopicum</name>
    <dbReference type="NCBI Taxonomy" id="703497"/>
    <lineage>
        <taxon>Eukaryota</taxon>
        <taxon>Fungi</taxon>
        <taxon>Dikarya</taxon>
        <taxon>Ascomycota</taxon>
        <taxon>Pezizomycotina</taxon>
        <taxon>Dothideomycetes</taxon>
        <taxon>Dothideomycetes incertae sedis</taxon>
        <taxon>Microthyriales</taxon>
        <taxon>Microthyriaceae</taxon>
        <taxon>Microthyrium</taxon>
    </lineage>
</organism>
<evidence type="ECO:0000256" key="1">
    <source>
        <dbReference type="SAM" id="MobiDB-lite"/>
    </source>
</evidence>
<feature type="region of interest" description="Disordered" evidence="1">
    <location>
        <begin position="1"/>
        <end position="37"/>
    </location>
</feature>
<name>A0A6A6UNA2_9PEZI</name>
<protein>
    <submittedName>
        <fullName evidence="2">Uncharacterized protein</fullName>
    </submittedName>
</protein>
<reference evidence="2" key="1">
    <citation type="journal article" date="2020" name="Stud. Mycol.">
        <title>101 Dothideomycetes genomes: a test case for predicting lifestyles and emergence of pathogens.</title>
        <authorList>
            <person name="Haridas S."/>
            <person name="Albert R."/>
            <person name="Binder M."/>
            <person name="Bloem J."/>
            <person name="Labutti K."/>
            <person name="Salamov A."/>
            <person name="Andreopoulos B."/>
            <person name="Baker S."/>
            <person name="Barry K."/>
            <person name="Bills G."/>
            <person name="Bluhm B."/>
            <person name="Cannon C."/>
            <person name="Castanera R."/>
            <person name="Culley D."/>
            <person name="Daum C."/>
            <person name="Ezra D."/>
            <person name="Gonzalez J."/>
            <person name="Henrissat B."/>
            <person name="Kuo A."/>
            <person name="Liang C."/>
            <person name="Lipzen A."/>
            <person name="Lutzoni F."/>
            <person name="Magnuson J."/>
            <person name="Mondo S."/>
            <person name="Nolan M."/>
            <person name="Ohm R."/>
            <person name="Pangilinan J."/>
            <person name="Park H.-J."/>
            <person name="Ramirez L."/>
            <person name="Alfaro M."/>
            <person name="Sun H."/>
            <person name="Tritt A."/>
            <person name="Yoshinaga Y."/>
            <person name="Zwiers L.-H."/>
            <person name="Turgeon B."/>
            <person name="Goodwin S."/>
            <person name="Spatafora J."/>
            <person name="Crous P."/>
            <person name="Grigoriev I."/>
        </authorList>
    </citation>
    <scope>NUCLEOTIDE SEQUENCE</scope>
    <source>
        <strain evidence="2">CBS 115976</strain>
    </source>
</reference>
<evidence type="ECO:0000313" key="2">
    <source>
        <dbReference type="EMBL" id="KAF2673749.1"/>
    </source>
</evidence>
<dbReference type="Proteomes" id="UP000799302">
    <property type="component" value="Unassembled WGS sequence"/>
</dbReference>
<gene>
    <name evidence="2" type="ORF">BT63DRAFT_451807</name>
</gene>
<keyword evidence="3" id="KW-1185">Reference proteome</keyword>
<accession>A0A6A6UNA2</accession>